<sequence length="395" mass="43115">MGRGWRSHGEAPAVLTRRSPWLTEDLDPIRDLARTFFAKEVAPHQERFAAQQHVDRELWHKAGEVGLLCPSIPETYGGGGGTFAHEAVIYQEQARAGDSSFGIGVHSGIVAHYLLGYGTEEQKRRWLPRLASGELVGAIAMTEPGAGSDLQGITTRAVRDGEEYVLTGAKTFITNGSQAGLVIVVAKTDPAAGARGVSLLVVETDGAEGFRRGRVLHKVGLHGQDTAELFFDDVRVPAANLLGGQEGQGFVQLMQQLPQERLIIAVSSIAALERAVEVTVDYVKQRKAFGRELLGFQNTRFVLAECATEAAVTRSFVDDCVQRHLTGELDAATAAMAKWWSTDRLCRVVDECVQLFGGYGYMTEYPIARAWTDARVQRIYGGTNEIMKELIARSL</sequence>
<proteinExistence type="inferred from homology"/>
<protein>
    <recommendedName>
        <fullName evidence="8">Acyl-[acyl-carrier-protein] dehydrogenase MbtN</fullName>
    </recommendedName>
    <alternativeName>
        <fullName evidence="9">Mycobactin synthase protein N</fullName>
    </alternativeName>
</protein>
<dbReference type="GO" id="GO:0050660">
    <property type="term" value="F:flavin adenine dinucleotide binding"/>
    <property type="evidence" value="ECO:0007669"/>
    <property type="project" value="InterPro"/>
</dbReference>
<dbReference type="Gene3D" id="1.20.140.10">
    <property type="entry name" value="Butyryl-CoA Dehydrogenase, subunit A, domain 3"/>
    <property type="match status" value="1"/>
</dbReference>
<keyword evidence="15" id="KW-1185">Reference proteome</keyword>
<evidence type="ECO:0000259" key="11">
    <source>
        <dbReference type="Pfam" id="PF00441"/>
    </source>
</evidence>
<comment type="cofactor">
    <cofactor evidence="1 10">
        <name>FAD</name>
        <dbReference type="ChEBI" id="CHEBI:57692"/>
    </cofactor>
</comment>
<evidence type="ECO:0000256" key="4">
    <source>
        <dbReference type="ARBA" id="ARBA00022630"/>
    </source>
</evidence>
<dbReference type="PANTHER" id="PTHR48083:SF20">
    <property type="entry name" value="LONG-CHAIN SPECIFIC ACYL-COA DEHYDROGENASE, MITOCHONDRIAL"/>
    <property type="match status" value="1"/>
</dbReference>
<dbReference type="FunFam" id="2.40.110.10:FF:000002">
    <property type="entry name" value="Acyl-CoA dehydrogenase fadE12"/>
    <property type="match status" value="1"/>
</dbReference>
<dbReference type="SUPFAM" id="SSF47203">
    <property type="entry name" value="Acyl-CoA dehydrogenase C-terminal domain-like"/>
    <property type="match status" value="1"/>
</dbReference>
<keyword evidence="5 10" id="KW-0274">FAD</keyword>
<evidence type="ECO:0000256" key="5">
    <source>
        <dbReference type="ARBA" id="ARBA00022827"/>
    </source>
</evidence>
<dbReference type="AlphaFoldDB" id="A0A4D4JC32"/>
<evidence type="ECO:0000256" key="3">
    <source>
        <dbReference type="ARBA" id="ARBA00009347"/>
    </source>
</evidence>
<dbReference type="InterPro" id="IPR037069">
    <property type="entry name" value="AcylCoA_DH/ox_N_sf"/>
</dbReference>
<evidence type="ECO:0000256" key="7">
    <source>
        <dbReference type="ARBA" id="ARBA00037085"/>
    </source>
</evidence>
<dbReference type="Pfam" id="PF02771">
    <property type="entry name" value="Acyl-CoA_dh_N"/>
    <property type="match status" value="1"/>
</dbReference>
<comment type="caution">
    <text evidence="14">The sequence shown here is derived from an EMBL/GenBank/DDBJ whole genome shotgun (WGS) entry which is preliminary data.</text>
</comment>
<feature type="domain" description="Acyl-CoA dehydrogenase/oxidase N-terminal" evidence="13">
    <location>
        <begin position="23"/>
        <end position="134"/>
    </location>
</feature>
<evidence type="ECO:0000313" key="14">
    <source>
        <dbReference type="EMBL" id="GDY31929.1"/>
    </source>
</evidence>
<gene>
    <name evidence="14" type="primary">acd_3</name>
    <name evidence="14" type="ORF">GTS_35620</name>
</gene>
<comment type="pathway">
    <text evidence="2">Siderophore biosynthesis; mycobactin biosynthesis.</text>
</comment>
<dbReference type="GO" id="GO:0005737">
    <property type="term" value="C:cytoplasm"/>
    <property type="evidence" value="ECO:0007669"/>
    <property type="project" value="TreeGrafter"/>
</dbReference>
<evidence type="ECO:0000259" key="13">
    <source>
        <dbReference type="Pfam" id="PF02771"/>
    </source>
</evidence>
<dbReference type="InterPro" id="IPR013786">
    <property type="entry name" value="AcylCoA_DH/ox_N"/>
</dbReference>
<dbReference type="Gene3D" id="2.40.110.10">
    <property type="entry name" value="Butyryl-CoA Dehydrogenase, subunit A, domain 2"/>
    <property type="match status" value="1"/>
</dbReference>
<comment type="similarity">
    <text evidence="3 10">Belongs to the acyl-CoA dehydrogenase family.</text>
</comment>
<dbReference type="InterPro" id="IPR036250">
    <property type="entry name" value="AcylCo_DH-like_C"/>
</dbReference>
<dbReference type="InterPro" id="IPR009075">
    <property type="entry name" value="AcylCo_DH/oxidase_C"/>
</dbReference>
<dbReference type="Pfam" id="PF02770">
    <property type="entry name" value="Acyl-CoA_dh_M"/>
    <property type="match status" value="1"/>
</dbReference>
<accession>A0A4D4JC32</accession>
<evidence type="ECO:0000256" key="9">
    <source>
        <dbReference type="ARBA" id="ARBA00042660"/>
    </source>
</evidence>
<keyword evidence="4 10" id="KW-0285">Flavoprotein</keyword>
<dbReference type="InterPro" id="IPR050741">
    <property type="entry name" value="Acyl-CoA_dehydrogenase"/>
</dbReference>
<reference evidence="15" key="1">
    <citation type="submission" date="2019-04" db="EMBL/GenBank/DDBJ databases">
        <title>Draft genome sequence of Pseudonocardiaceae bacterium SL3-2-4.</title>
        <authorList>
            <person name="Ningsih F."/>
            <person name="Yokota A."/>
            <person name="Sakai Y."/>
            <person name="Nanatani K."/>
            <person name="Yabe S."/>
            <person name="Oetari A."/>
            <person name="Sjamsuridzal W."/>
        </authorList>
    </citation>
    <scope>NUCLEOTIDE SEQUENCE [LARGE SCALE GENOMIC DNA]</scope>
    <source>
        <strain evidence="15">SL3-2-4</strain>
    </source>
</reference>
<dbReference type="InterPro" id="IPR006091">
    <property type="entry name" value="Acyl-CoA_Oxase/DH_mid-dom"/>
</dbReference>
<dbReference type="InterPro" id="IPR046373">
    <property type="entry name" value="Acyl-CoA_Oxase/DH_mid-dom_sf"/>
</dbReference>
<dbReference type="EMBL" id="BJFL01000019">
    <property type="protein sequence ID" value="GDY31929.1"/>
    <property type="molecule type" value="Genomic_DNA"/>
</dbReference>
<comment type="function">
    <text evidence="7">Catalyzes the dehydrogenation at the alpha-beta position of ACP-bound acyl chains. This results in the introduction of a double bond in the lipidic chain, which is further transferred to the epsilon-amino group of lysine residue in the mycobactin core by MbtK.</text>
</comment>
<dbReference type="FunFam" id="1.20.140.10:FF:000001">
    <property type="entry name" value="Acyl-CoA dehydrogenase"/>
    <property type="match status" value="1"/>
</dbReference>
<dbReference type="PROSITE" id="PS00072">
    <property type="entry name" value="ACYL_COA_DH_1"/>
    <property type="match status" value="1"/>
</dbReference>
<dbReference type="Pfam" id="PF00441">
    <property type="entry name" value="Acyl-CoA_dh_1"/>
    <property type="match status" value="1"/>
</dbReference>
<evidence type="ECO:0000256" key="1">
    <source>
        <dbReference type="ARBA" id="ARBA00001974"/>
    </source>
</evidence>
<dbReference type="SUPFAM" id="SSF56645">
    <property type="entry name" value="Acyl-CoA dehydrogenase NM domain-like"/>
    <property type="match status" value="1"/>
</dbReference>
<dbReference type="GO" id="GO:0003995">
    <property type="term" value="F:acyl-CoA dehydrogenase activity"/>
    <property type="evidence" value="ECO:0007669"/>
    <property type="project" value="InterPro"/>
</dbReference>
<feature type="domain" description="Acyl-CoA dehydrogenase/oxidase C-terminal" evidence="11">
    <location>
        <begin position="247"/>
        <end position="395"/>
    </location>
</feature>
<name>A0A4D4JC32_9PSEU</name>
<dbReference type="InterPro" id="IPR009100">
    <property type="entry name" value="AcylCoA_DH/oxidase_NM_dom_sf"/>
</dbReference>
<dbReference type="GO" id="GO:0033539">
    <property type="term" value="P:fatty acid beta-oxidation using acyl-CoA dehydrogenase"/>
    <property type="evidence" value="ECO:0007669"/>
    <property type="project" value="TreeGrafter"/>
</dbReference>
<dbReference type="PANTHER" id="PTHR48083">
    <property type="entry name" value="MEDIUM-CHAIN SPECIFIC ACYL-COA DEHYDROGENASE, MITOCHONDRIAL-RELATED"/>
    <property type="match status" value="1"/>
</dbReference>
<evidence type="ECO:0000256" key="6">
    <source>
        <dbReference type="ARBA" id="ARBA00023002"/>
    </source>
</evidence>
<evidence type="ECO:0000259" key="12">
    <source>
        <dbReference type="Pfam" id="PF02770"/>
    </source>
</evidence>
<keyword evidence="6 10" id="KW-0560">Oxidoreductase</keyword>
<dbReference type="InterPro" id="IPR006089">
    <property type="entry name" value="Acyl-CoA_DH_CS"/>
</dbReference>
<dbReference type="Proteomes" id="UP000298860">
    <property type="component" value="Unassembled WGS sequence"/>
</dbReference>
<organism evidence="14 15">
    <name type="scientific">Gandjariella thermophila</name>
    <dbReference type="NCBI Taxonomy" id="1931992"/>
    <lineage>
        <taxon>Bacteria</taxon>
        <taxon>Bacillati</taxon>
        <taxon>Actinomycetota</taxon>
        <taxon>Actinomycetes</taxon>
        <taxon>Pseudonocardiales</taxon>
        <taxon>Pseudonocardiaceae</taxon>
        <taxon>Gandjariella</taxon>
    </lineage>
</organism>
<dbReference type="PROSITE" id="PS00073">
    <property type="entry name" value="ACYL_COA_DH_2"/>
    <property type="match status" value="1"/>
</dbReference>
<evidence type="ECO:0000256" key="8">
    <source>
        <dbReference type="ARBA" id="ARBA00040394"/>
    </source>
</evidence>
<evidence type="ECO:0000256" key="2">
    <source>
        <dbReference type="ARBA" id="ARBA00005102"/>
    </source>
</evidence>
<feature type="domain" description="Acyl-CoA oxidase/dehydrogenase middle" evidence="12">
    <location>
        <begin position="138"/>
        <end position="234"/>
    </location>
</feature>
<dbReference type="Gene3D" id="1.10.540.10">
    <property type="entry name" value="Acyl-CoA dehydrogenase/oxidase, N-terminal domain"/>
    <property type="match status" value="1"/>
</dbReference>
<evidence type="ECO:0000313" key="15">
    <source>
        <dbReference type="Proteomes" id="UP000298860"/>
    </source>
</evidence>
<evidence type="ECO:0000256" key="10">
    <source>
        <dbReference type="RuleBase" id="RU362125"/>
    </source>
</evidence>
<dbReference type="FunFam" id="1.10.540.10:FF:000026">
    <property type="entry name" value="Acyl-CoA dehydrogenase medium chain"/>
    <property type="match status" value="1"/>
</dbReference>